<dbReference type="AlphaFoldDB" id="A0A022RPZ9"/>
<proteinExistence type="predicted"/>
<reference evidence="2 3" key="1">
    <citation type="journal article" date="2013" name="Proc. Natl. Acad. Sci. U.S.A.">
        <title>Fine-scale variation in meiotic recombination in Mimulus inferred from population shotgun sequencing.</title>
        <authorList>
            <person name="Hellsten U."/>
            <person name="Wright K.M."/>
            <person name="Jenkins J."/>
            <person name="Shu S."/>
            <person name="Yuan Y."/>
            <person name="Wessler S.R."/>
            <person name="Schmutz J."/>
            <person name="Willis J.H."/>
            <person name="Rokhsar D.S."/>
        </authorList>
    </citation>
    <scope>NUCLEOTIDE SEQUENCE [LARGE SCALE GENOMIC DNA]</scope>
    <source>
        <strain evidence="3">cv. DUN x IM62</strain>
    </source>
</reference>
<keyword evidence="1" id="KW-0472">Membrane</keyword>
<feature type="transmembrane region" description="Helical" evidence="1">
    <location>
        <begin position="81"/>
        <end position="106"/>
    </location>
</feature>
<feature type="transmembrane region" description="Helical" evidence="1">
    <location>
        <begin position="50"/>
        <end position="75"/>
    </location>
</feature>
<dbReference type="STRING" id="4155.A0A022RPZ9"/>
<gene>
    <name evidence="2" type="ORF">MIMGU_mgv1a016449mg</name>
</gene>
<organism evidence="2 3">
    <name type="scientific">Erythranthe guttata</name>
    <name type="common">Yellow monkey flower</name>
    <name type="synonym">Mimulus guttatus</name>
    <dbReference type="NCBI Taxonomy" id="4155"/>
    <lineage>
        <taxon>Eukaryota</taxon>
        <taxon>Viridiplantae</taxon>
        <taxon>Streptophyta</taxon>
        <taxon>Embryophyta</taxon>
        <taxon>Tracheophyta</taxon>
        <taxon>Spermatophyta</taxon>
        <taxon>Magnoliopsida</taxon>
        <taxon>eudicotyledons</taxon>
        <taxon>Gunneridae</taxon>
        <taxon>Pentapetalae</taxon>
        <taxon>asterids</taxon>
        <taxon>lamiids</taxon>
        <taxon>Lamiales</taxon>
        <taxon>Phrymaceae</taxon>
        <taxon>Erythranthe</taxon>
    </lineage>
</organism>
<keyword evidence="1" id="KW-1133">Transmembrane helix</keyword>
<keyword evidence="3" id="KW-1185">Reference proteome</keyword>
<dbReference type="EMBL" id="KI630313">
    <property type="protein sequence ID" value="EYU42081.1"/>
    <property type="molecule type" value="Genomic_DNA"/>
</dbReference>
<dbReference type="PANTHER" id="PTHR34781:SF2">
    <property type="entry name" value="TRANSMEMBRANE PROTEIN"/>
    <property type="match status" value="1"/>
</dbReference>
<accession>A0A022RPZ9</accession>
<evidence type="ECO:0000313" key="2">
    <source>
        <dbReference type="EMBL" id="EYU42081.1"/>
    </source>
</evidence>
<sequence>MMTRQDESNEDDDYVGGSKIVDEVSALVLNIIRSPAPGAVIRRRRRSLDLSGFACLLMGICLSMMLCGSVTFFIGLVLMPWILFLVMLLYFVGVVSSISMICTSIFMSSSNSSTKHYWKFL</sequence>
<name>A0A022RPZ9_ERYGU</name>
<protein>
    <submittedName>
        <fullName evidence="2">Uncharacterized protein</fullName>
    </submittedName>
</protein>
<evidence type="ECO:0000256" key="1">
    <source>
        <dbReference type="SAM" id="Phobius"/>
    </source>
</evidence>
<evidence type="ECO:0000313" key="3">
    <source>
        <dbReference type="Proteomes" id="UP000030748"/>
    </source>
</evidence>
<dbReference type="Proteomes" id="UP000030748">
    <property type="component" value="Unassembled WGS sequence"/>
</dbReference>
<dbReference type="PANTHER" id="PTHR34781">
    <property type="entry name" value="TRANSMEMBRANE PROTEIN"/>
    <property type="match status" value="1"/>
</dbReference>
<keyword evidence="1" id="KW-0812">Transmembrane</keyword>